<dbReference type="RefSeq" id="WP_321398425.1">
    <property type="nucleotide sequence ID" value="NZ_CP139487.1"/>
</dbReference>
<evidence type="ECO:0000313" key="3">
    <source>
        <dbReference type="Proteomes" id="UP001324634"/>
    </source>
</evidence>
<dbReference type="AlphaFoldDB" id="A0AAX4HTU1"/>
<keyword evidence="1" id="KW-0732">Signal</keyword>
<dbReference type="Proteomes" id="UP001324634">
    <property type="component" value="Chromosome"/>
</dbReference>
<evidence type="ECO:0000313" key="2">
    <source>
        <dbReference type="EMBL" id="WPU66324.1"/>
    </source>
</evidence>
<evidence type="ECO:0008006" key="4">
    <source>
        <dbReference type="Google" id="ProtNLM"/>
    </source>
</evidence>
<name>A0AAX4HTU1_9BACT</name>
<keyword evidence="3" id="KW-1185">Reference proteome</keyword>
<reference evidence="2 3" key="1">
    <citation type="submission" date="2023-11" db="EMBL/GenBank/DDBJ databases">
        <title>Peredibacter starrii A3.12.</title>
        <authorList>
            <person name="Mitchell R.J."/>
        </authorList>
    </citation>
    <scope>NUCLEOTIDE SEQUENCE [LARGE SCALE GENOMIC DNA]</scope>
    <source>
        <strain evidence="2 3">A3.12</strain>
    </source>
</reference>
<protein>
    <recommendedName>
        <fullName evidence="4">DUF4369 domain-containing protein</fullName>
    </recommendedName>
</protein>
<organism evidence="2 3">
    <name type="scientific">Peredibacter starrii</name>
    <dbReference type="NCBI Taxonomy" id="28202"/>
    <lineage>
        <taxon>Bacteria</taxon>
        <taxon>Pseudomonadati</taxon>
        <taxon>Bdellovibrionota</taxon>
        <taxon>Bacteriovoracia</taxon>
        <taxon>Bacteriovoracales</taxon>
        <taxon>Bacteriovoracaceae</taxon>
        <taxon>Peredibacter</taxon>
    </lineage>
</organism>
<evidence type="ECO:0000256" key="1">
    <source>
        <dbReference type="SAM" id="SignalP"/>
    </source>
</evidence>
<sequence>MKTIFLLGIFIASNSIASTGCYLYEVKGVARIKGSDLELVVNEKSMSEMRFGMKIADTAKFGSYLDTTTKGEYVFKGKPVSKSVILEIKNLERSTPDPLNHQNHSYIKELKAVECPK</sequence>
<proteinExistence type="predicted"/>
<dbReference type="EMBL" id="CP139487">
    <property type="protein sequence ID" value="WPU66324.1"/>
    <property type="molecule type" value="Genomic_DNA"/>
</dbReference>
<dbReference type="KEGG" id="psti:SOO65_06150"/>
<gene>
    <name evidence="2" type="ORF">SOO65_06150</name>
</gene>
<feature type="signal peptide" evidence="1">
    <location>
        <begin position="1"/>
        <end position="17"/>
    </location>
</feature>
<dbReference type="PROSITE" id="PS51257">
    <property type="entry name" value="PROKAR_LIPOPROTEIN"/>
    <property type="match status" value="1"/>
</dbReference>
<accession>A0AAX4HTU1</accession>
<feature type="chain" id="PRO_5043657410" description="DUF4369 domain-containing protein" evidence="1">
    <location>
        <begin position="18"/>
        <end position="117"/>
    </location>
</feature>